<proteinExistence type="predicted"/>
<dbReference type="InterPro" id="IPR002156">
    <property type="entry name" value="RNaseH_domain"/>
</dbReference>
<name>A5C3C6_VITVI</name>
<protein>
    <recommendedName>
        <fullName evidence="1">Integrase catalytic domain-containing protein</fullName>
    </recommendedName>
</protein>
<dbReference type="CDD" id="cd09279">
    <property type="entry name" value="RNase_HI_like"/>
    <property type="match status" value="1"/>
</dbReference>
<dbReference type="SUPFAM" id="SSF56672">
    <property type="entry name" value="DNA/RNA polymerases"/>
    <property type="match status" value="1"/>
</dbReference>
<dbReference type="Gene3D" id="3.30.420.10">
    <property type="entry name" value="Ribonuclease H-like superfamily/Ribonuclease H"/>
    <property type="match status" value="2"/>
</dbReference>
<dbReference type="FunFam" id="3.30.70.270:FF:000020">
    <property type="entry name" value="Transposon Tf2-6 polyprotein-like Protein"/>
    <property type="match status" value="1"/>
</dbReference>
<dbReference type="InterPro" id="IPR036397">
    <property type="entry name" value="RNaseH_sf"/>
</dbReference>
<dbReference type="Pfam" id="PF13456">
    <property type="entry name" value="RVT_3"/>
    <property type="match status" value="1"/>
</dbReference>
<reference evidence="2" key="1">
    <citation type="journal article" date="2007" name="PLoS ONE">
        <title>The first genome sequence of an elite grapevine cultivar (Pinot noir Vitis vinifera L.): coping with a highly heterozygous genome.</title>
        <authorList>
            <person name="Velasco R."/>
            <person name="Zharkikh A."/>
            <person name="Troggio M."/>
            <person name="Cartwright D.A."/>
            <person name="Cestaro A."/>
            <person name="Pruss D."/>
            <person name="Pindo M."/>
            <person name="FitzGerald L.M."/>
            <person name="Vezzulli S."/>
            <person name="Reid J."/>
            <person name="Malacarne G."/>
            <person name="Iliev D."/>
            <person name="Coppola G."/>
            <person name="Wardell B."/>
            <person name="Micheletti D."/>
            <person name="Macalma T."/>
            <person name="Facci M."/>
            <person name="Mitchell J.T."/>
            <person name="Perazzolli M."/>
            <person name="Eldredge G."/>
            <person name="Gatto P."/>
            <person name="Oyzerski R."/>
            <person name="Moretto M."/>
            <person name="Gutin N."/>
            <person name="Stefanini M."/>
            <person name="Chen Y."/>
            <person name="Segala C."/>
            <person name="Davenport C."/>
            <person name="Dematte L."/>
            <person name="Mraz A."/>
            <person name="Battilana J."/>
            <person name="Stormo K."/>
            <person name="Costa F."/>
            <person name="Tao Q."/>
            <person name="Si-Ammour A."/>
            <person name="Harkins T."/>
            <person name="Lackey A."/>
            <person name="Perbost C."/>
            <person name="Taillon B."/>
            <person name="Stella A."/>
            <person name="Solovyev V."/>
            <person name="Fawcett J.A."/>
            <person name="Sterck L."/>
            <person name="Vandepoele K."/>
            <person name="Grando S.M."/>
            <person name="Toppo S."/>
            <person name="Moser C."/>
            <person name="Lanchbury J."/>
            <person name="Bogden R."/>
            <person name="Skolnick M."/>
            <person name="Sgaramella V."/>
            <person name="Bhatnagar S.K."/>
            <person name="Fontana P."/>
            <person name="Gutin A."/>
            <person name="Van de Peer Y."/>
            <person name="Salamini F."/>
            <person name="Viola R."/>
        </authorList>
    </citation>
    <scope>NUCLEOTIDE SEQUENCE</scope>
</reference>
<dbReference type="Pfam" id="PF17919">
    <property type="entry name" value="RT_RNaseH_2"/>
    <property type="match status" value="1"/>
</dbReference>
<dbReference type="InterPro" id="IPR041577">
    <property type="entry name" value="RT_RNaseH_2"/>
</dbReference>
<dbReference type="SUPFAM" id="SSF53098">
    <property type="entry name" value="Ribonuclease H-like"/>
    <property type="match status" value="2"/>
</dbReference>
<dbReference type="GO" id="GO:0004523">
    <property type="term" value="F:RNA-DNA hybrid ribonuclease activity"/>
    <property type="evidence" value="ECO:0007669"/>
    <property type="project" value="InterPro"/>
</dbReference>
<feature type="domain" description="Integrase catalytic" evidence="1">
    <location>
        <begin position="667"/>
        <end position="843"/>
    </location>
</feature>
<dbReference type="Gene3D" id="3.30.70.270">
    <property type="match status" value="2"/>
</dbReference>
<dbReference type="InterPro" id="IPR043128">
    <property type="entry name" value="Rev_trsase/Diguanyl_cyclase"/>
</dbReference>
<dbReference type="InterPro" id="IPR043502">
    <property type="entry name" value="DNA/RNA_pol_sf"/>
</dbReference>
<dbReference type="InterPro" id="IPR001584">
    <property type="entry name" value="Integrase_cat-core"/>
</dbReference>
<gene>
    <name evidence="2" type="ORF">VITISV_027165</name>
</gene>
<dbReference type="CDD" id="cd01647">
    <property type="entry name" value="RT_LTR"/>
    <property type="match status" value="1"/>
</dbReference>
<evidence type="ECO:0000313" key="2">
    <source>
        <dbReference type="EMBL" id="CAN66313.1"/>
    </source>
</evidence>
<dbReference type="PANTHER" id="PTHR48475">
    <property type="entry name" value="RIBONUCLEASE H"/>
    <property type="match status" value="1"/>
</dbReference>
<evidence type="ECO:0000259" key="1">
    <source>
        <dbReference type="PROSITE" id="PS50994"/>
    </source>
</evidence>
<dbReference type="InterPro" id="IPR012337">
    <property type="entry name" value="RNaseH-like_sf"/>
</dbReference>
<dbReference type="PANTHER" id="PTHR48475:SF1">
    <property type="entry name" value="RNASE H TYPE-1 DOMAIN-CONTAINING PROTEIN"/>
    <property type="match status" value="1"/>
</dbReference>
<organism evidence="2">
    <name type="scientific">Vitis vinifera</name>
    <name type="common">Grape</name>
    <dbReference type="NCBI Taxonomy" id="29760"/>
    <lineage>
        <taxon>Eukaryota</taxon>
        <taxon>Viridiplantae</taxon>
        <taxon>Streptophyta</taxon>
        <taxon>Embryophyta</taxon>
        <taxon>Tracheophyta</taxon>
        <taxon>Spermatophyta</taxon>
        <taxon>Magnoliopsida</taxon>
        <taxon>eudicotyledons</taxon>
        <taxon>Gunneridae</taxon>
        <taxon>Pentapetalae</taxon>
        <taxon>rosids</taxon>
        <taxon>Vitales</taxon>
        <taxon>Vitaceae</taxon>
        <taxon>Viteae</taxon>
        <taxon>Vitis</taxon>
    </lineage>
</organism>
<accession>A5C3C6</accession>
<sequence>MTGPVLKTLDLSIFEYFPVSHVIDLSAPFSPISQIFDIDDEITQHDSDDESSSVSDSDPIDERVSPIVGDTKIVDFGIADQPRELRIGSDLSIDERDSLIQLLGAYLDVFAWSYEDMPGLDPSIIQHRLPLLPHARPIKQKLRRLHPRWSLQVKEEIQKQLSVGFLSVVEYSEWLANVVPVPKKDDKVRVCVDFRDLKKASPKDDFPFPHIDMLVDSTTGHSMLSFMDGFFGYSQNAGATYQRAVTTLFHDMMHRDVEVYVDDMIVKSQDKPDHLAALERYMVSERGIEVDPDKIRAILDMPAPRTEREVRGFLGRLQYVSKFIARLTDICEPIFRLLRKSQPTVWDDQCQCAFERIREYLLSLLVLAPPTSGRPLFLYLSVSDVALGCMLAQLDDSGKDRAIYYLSKRMLDYETRYVMIERYYLALKSIRGSIVVDHLASLPVSDGRATDDDFPDEDVAAVTTNHSGYEIGVLLISPHGDHILRSVRLAFSDRHPATNNIVEYEACILGLETALELGIRQMEVFGYSNLVLRQIQGEWKTRDVKLRLYHAYLELLVGRFDDLRYTYLPRAQNQFADALATLASMIDIPVDAIIEDDLPWYHDIYHFLRLGIYPEAATAKDKRAPRQLAVRFVICGETLYRRSTDGMLLLCLDRASADRVMREVHAGVCGPHMGGHMLALWGIDIIAKISLKSSSGHEFILVAFDYFTKWVEATSYARLTSSGVASFIRSHIICRYGVLHELISDRGVHFRAEVDILVQRYSIRHHRSSAYKPSHALLIGNMEAVLPVEIEMDERRLRAADHVRAYQRKMARAFKKRVKPRPLRIGDLVLKGVDPRGRRMVDGFKWKPILKADQCGSAKRVLCLRPWLQDGWPSFRFMDPHRLARSLSLTGCSLRRGHDRYLTEPPRSIQLGPYFSTLGCHAFPSGSHDSWRELFQVRGFPLHPFSGVHVRSFVYPHGGTLELSGQIRYIRCHTGAYFPHLAKEEIVLSQILHSFHPSAGIYCIFLTDCYSCDFCRDELSVEHDVQFRRSEPSSSFPGLTFRVTFPVLAFRAIIAPSIRRSEPSLPRFGVQSHRRTFIGVQSHHFPHFGVQSHHFPFRRLEPSLHIRSTFRAIIITPQFDVQSPIAFVSAFRAMFHSLRRSEPSLSLLSLMFRVVFSSGVQSHHHIFVSAFKAVFLFLHGVQSRCLFSVLAFRAVFCFYSMSFSGAHRRIFVRRSEPSLISRLFSRDQRYPRRIFSFIRRSKPSYYHFGITLVRHPEQLLLIAVRLIHTFRDLVFLFGYVQSHYIIHFDVLSRVLLRLAFRAIVHLR</sequence>
<dbReference type="GO" id="GO:0015074">
    <property type="term" value="P:DNA integration"/>
    <property type="evidence" value="ECO:0007669"/>
    <property type="project" value="InterPro"/>
</dbReference>
<dbReference type="EMBL" id="AM480712">
    <property type="protein sequence ID" value="CAN66313.1"/>
    <property type="molecule type" value="Genomic_DNA"/>
</dbReference>
<dbReference type="GO" id="GO:0003676">
    <property type="term" value="F:nucleic acid binding"/>
    <property type="evidence" value="ECO:0007669"/>
    <property type="project" value="InterPro"/>
</dbReference>
<dbReference type="PROSITE" id="PS50994">
    <property type="entry name" value="INTEGRASE"/>
    <property type="match status" value="1"/>
</dbReference>